<feature type="domain" description="DUF4604" evidence="2">
    <location>
        <begin position="9"/>
        <end position="180"/>
    </location>
</feature>
<reference evidence="3" key="1">
    <citation type="submission" date="2020-10" db="EMBL/GenBank/DDBJ databases">
        <title>Genome Sequence of Monilinia vaccinii-corymbosi Sheds Light on Mummy Berry Disease Infection of Blueberry and Mating Type.</title>
        <authorList>
            <person name="Yow A.G."/>
            <person name="Zhang Y."/>
            <person name="Bansal K."/>
            <person name="Eacker S.M."/>
            <person name="Sullivan S."/>
            <person name="Liachko I."/>
            <person name="Cubeta M.A."/>
            <person name="Rollins J.A."/>
            <person name="Ashrafi H."/>
        </authorList>
    </citation>
    <scope>NUCLEOTIDE SEQUENCE</scope>
    <source>
        <strain evidence="3">RL-1</strain>
    </source>
</reference>
<name>A0A8A3PQ77_9HELO</name>
<evidence type="ECO:0000256" key="1">
    <source>
        <dbReference type="SAM" id="MobiDB-lite"/>
    </source>
</evidence>
<dbReference type="Proteomes" id="UP000672032">
    <property type="component" value="Chromosome 8"/>
</dbReference>
<keyword evidence="4" id="KW-1185">Reference proteome</keyword>
<feature type="compositionally biased region" description="Basic residues" evidence="1">
    <location>
        <begin position="160"/>
        <end position="173"/>
    </location>
</feature>
<proteinExistence type="predicted"/>
<dbReference type="EMBL" id="CP063412">
    <property type="protein sequence ID" value="QSZ37011.1"/>
    <property type="molecule type" value="Genomic_DNA"/>
</dbReference>
<dbReference type="OrthoDB" id="5388322at2759"/>
<dbReference type="AlphaFoldDB" id="A0A8A3PQ77"/>
<organism evidence="3 4">
    <name type="scientific">Monilinia vaccinii-corymbosi</name>
    <dbReference type="NCBI Taxonomy" id="61207"/>
    <lineage>
        <taxon>Eukaryota</taxon>
        <taxon>Fungi</taxon>
        <taxon>Dikarya</taxon>
        <taxon>Ascomycota</taxon>
        <taxon>Pezizomycotina</taxon>
        <taxon>Leotiomycetes</taxon>
        <taxon>Helotiales</taxon>
        <taxon>Sclerotiniaceae</taxon>
        <taxon>Monilinia</taxon>
    </lineage>
</organism>
<dbReference type="Pfam" id="PF15377">
    <property type="entry name" value="DUF4604"/>
    <property type="match status" value="1"/>
</dbReference>
<feature type="region of interest" description="Disordered" evidence="1">
    <location>
        <begin position="1"/>
        <end position="180"/>
    </location>
</feature>
<feature type="compositionally biased region" description="Basic and acidic residues" evidence="1">
    <location>
        <begin position="127"/>
        <end position="159"/>
    </location>
</feature>
<feature type="compositionally biased region" description="Acidic residues" evidence="1">
    <location>
        <begin position="82"/>
        <end position="92"/>
    </location>
</feature>
<evidence type="ECO:0000313" key="3">
    <source>
        <dbReference type="EMBL" id="QSZ37011.1"/>
    </source>
</evidence>
<feature type="compositionally biased region" description="Basic and acidic residues" evidence="1">
    <location>
        <begin position="67"/>
        <end position="81"/>
    </location>
</feature>
<sequence length="180" mass="20304">MSHPKITPKNLTYDSTLPPFLQRLQANHPSNDGRHEFRRARPTKPRDEDEERESEPVVFDEATGETLSREEWERRAEKAEGGEEEEEKEEEEQERKGEATKAAVIGVSKKRKVGKVIGRSEDEDEKENGAKVNDKMSSKKDAGKPKSEESDKAGAGEKKKTSKIPAKKGKKIKLSFGDEE</sequence>
<gene>
    <name evidence="3" type="ORF">DSL72_009103</name>
</gene>
<protein>
    <recommendedName>
        <fullName evidence="2">DUF4604 domain-containing protein</fullName>
    </recommendedName>
</protein>
<accession>A0A8A3PQ77</accession>
<evidence type="ECO:0000259" key="2">
    <source>
        <dbReference type="Pfam" id="PF15377"/>
    </source>
</evidence>
<dbReference type="InterPro" id="IPR027911">
    <property type="entry name" value="DUF4604"/>
</dbReference>
<evidence type="ECO:0000313" key="4">
    <source>
        <dbReference type="Proteomes" id="UP000672032"/>
    </source>
</evidence>